<gene>
    <name evidence="14" type="primary">folK</name>
    <name evidence="14" type="ORF">GCM10007935_26540</name>
</gene>
<evidence type="ECO:0000256" key="4">
    <source>
        <dbReference type="ARBA" id="ARBA00016218"/>
    </source>
</evidence>
<organism evidence="14 15">
    <name type="scientific">Hydrogenophaga electricum</name>
    <dbReference type="NCBI Taxonomy" id="1230953"/>
    <lineage>
        <taxon>Bacteria</taxon>
        <taxon>Pseudomonadati</taxon>
        <taxon>Pseudomonadota</taxon>
        <taxon>Betaproteobacteria</taxon>
        <taxon>Burkholderiales</taxon>
        <taxon>Comamonadaceae</taxon>
        <taxon>Hydrogenophaga</taxon>
    </lineage>
</organism>
<dbReference type="InterPro" id="IPR000550">
    <property type="entry name" value="Hppk"/>
</dbReference>
<comment type="pathway">
    <text evidence="1">Cofactor biosynthesis; tetrahydrofolate biosynthesis; 2-amino-4-hydroxy-6-hydroxymethyl-7,8-dihydropteridine diphosphate from 7,8-dihydroneopterin triphosphate: step 4/4.</text>
</comment>
<evidence type="ECO:0000313" key="15">
    <source>
        <dbReference type="Proteomes" id="UP001156903"/>
    </source>
</evidence>
<dbReference type="PANTHER" id="PTHR43071">
    <property type="entry name" value="2-AMINO-4-HYDROXY-6-HYDROXYMETHYLDIHYDROPTERIDINE PYROPHOSPHOKINASE"/>
    <property type="match status" value="1"/>
</dbReference>
<evidence type="ECO:0000256" key="10">
    <source>
        <dbReference type="ARBA" id="ARBA00029409"/>
    </source>
</evidence>
<evidence type="ECO:0000259" key="13">
    <source>
        <dbReference type="PROSITE" id="PS00794"/>
    </source>
</evidence>
<keyword evidence="9" id="KW-0289">Folate biosynthesis</keyword>
<evidence type="ECO:0000256" key="9">
    <source>
        <dbReference type="ARBA" id="ARBA00022909"/>
    </source>
</evidence>
<dbReference type="Proteomes" id="UP001156903">
    <property type="component" value="Unassembled WGS sequence"/>
</dbReference>
<keyword evidence="6" id="KW-0547">Nucleotide-binding</keyword>
<keyword evidence="15" id="KW-1185">Reference proteome</keyword>
<dbReference type="Gene3D" id="3.30.70.560">
    <property type="entry name" value="7,8-Dihydro-6-hydroxymethylpterin-pyrophosphokinase HPPK"/>
    <property type="match status" value="1"/>
</dbReference>
<protein>
    <recommendedName>
        <fullName evidence="4">2-amino-4-hydroxy-6-hydroxymethyldihydropteridine pyrophosphokinase</fullName>
        <ecNumber evidence="3">2.7.6.3</ecNumber>
    </recommendedName>
    <alternativeName>
        <fullName evidence="11">6-hydroxymethyl-7,8-dihydropterin pyrophosphokinase</fullName>
    </alternativeName>
    <alternativeName>
        <fullName evidence="12">7,8-dihydro-6-hydroxymethylpterin-pyrophosphokinase</fullName>
    </alternativeName>
</protein>
<keyword evidence="8" id="KW-0067">ATP-binding</keyword>
<evidence type="ECO:0000256" key="7">
    <source>
        <dbReference type="ARBA" id="ARBA00022777"/>
    </source>
</evidence>
<comment type="function">
    <text evidence="10">Catalyzes the transfer of pyrophosphate from adenosine triphosphate (ATP) to 6-hydroxymethyl-7,8-dihydropterin, an enzymatic step in folate biosynthesis pathway.</text>
</comment>
<evidence type="ECO:0000256" key="2">
    <source>
        <dbReference type="ARBA" id="ARBA00005810"/>
    </source>
</evidence>
<dbReference type="EMBL" id="BSPB01000022">
    <property type="protein sequence ID" value="GLS15221.1"/>
    <property type="molecule type" value="Genomic_DNA"/>
</dbReference>
<keyword evidence="5" id="KW-0808">Transferase</keyword>
<evidence type="ECO:0000256" key="3">
    <source>
        <dbReference type="ARBA" id="ARBA00013253"/>
    </source>
</evidence>
<proteinExistence type="inferred from homology"/>
<dbReference type="Pfam" id="PF01288">
    <property type="entry name" value="HPPK"/>
    <property type="match status" value="1"/>
</dbReference>
<dbReference type="NCBIfam" id="TIGR01498">
    <property type="entry name" value="folK"/>
    <property type="match status" value="1"/>
</dbReference>
<feature type="domain" description="7,8-dihydro-6-hydroxymethylpterin-pyrophosphokinase" evidence="13">
    <location>
        <begin position="98"/>
        <end position="109"/>
    </location>
</feature>
<evidence type="ECO:0000256" key="1">
    <source>
        <dbReference type="ARBA" id="ARBA00005051"/>
    </source>
</evidence>
<dbReference type="CDD" id="cd00483">
    <property type="entry name" value="HPPK"/>
    <property type="match status" value="1"/>
</dbReference>
<accession>A0ABQ6C4H8</accession>
<evidence type="ECO:0000256" key="12">
    <source>
        <dbReference type="ARBA" id="ARBA00033413"/>
    </source>
</evidence>
<dbReference type="SUPFAM" id="SSF55083">
    <property type="entry name" value="6-hydroxymethyl-7,8-dihydropterin pyrophosphokinase, HPPK"/>
    <property type="match status" value="1"/>
</dbReference>
<dbReference type="InterPro" id="IPR035907">
    <property type="entry name" value="Hppk_sf"/>
</dbReference>
<evidence type="ECO:0000256" key="6">
    <source>
        <dbReference type="ARBA" id="ARBA00022741"/>
    </source>
</evidence>
<evidence type="ECO:0000256" key="8">
    <source>
        <dbReference type="ARBA" id="ARBA00022840"/>
    </source>
</evidence>
<evidence type="ECO:0000256" key="11">
    <source>
        <dbReference type="ARBA" id="ARBA00029766"/>
    </source>
</evidence>
<comment type="similarity">
    <text evidence="2">Belongs to the HPPK family.</text>
</comment>
<dbReference type="RefSeq" id="WP_234266705.1">
    <property type="nucleotide sequence ID" value="NZ_BSPB01000022.1"/>
</dbReference>
<evidence type="ECO:0000313" key="14">
    <source>
        <dbReference type="EMBL" id="GLS15221.1"/>
    </source>
</evidence>
<evidence type="ECO:0000256" key="5">
    <source>
        <dbReference type="ARBA" id="ARBA00022679"/>
    </source>
</evidence>
<dbReference type="EC" id="2.7.6.3" evidence="3"/>
<sequence>MTLAGAALARDPVRACVALGANLGDPVQALQAALAALQAHPGIAELRVSGFYRTAPVDATGPDFVNAVALLDTTLTAPALLDLLQAVEADAGRQRPYHHAPRTLDLDLLTYGTARIVSPRLTVPHPRMMDRAFVLVPLHDLAPERVPPAALAAVQHQVVERLR</sequence>
<dbReference type="PANTHER" id="PTHR43071:SF1">
    <property type="entry name" value="2-AMINO-4-HYDROXY-6-HYDROXYMETHYLDIHYDROPTERIDINE PYROPHOSPHOKINASE"/>
    <property type="match status" value="1"/>
</dbReference>
<name>A0ABQ6C4H8_9BURK</name>
<keyword evidence="7" id="KW-0418">Kinase</keyword>
<reference evidence="15" key="1">
    <citation type="journal article" date="2019" name="Int. J. Syst. Evol. Microbiol.">
        <title>The Global Catalogue of Microorganisms (GCM) 10K type strain sequencing project: providing services to taxonomists for standard genome sequencing and annotation.</title>
        <authorList>
            <consortium name="The Broad Institute Genomics Platform"/>
            <consortium name="The Broad Institute Genome Sequencing Center for Infectious Disease"/>
            <person name="Wu L."/>
            <person name="Ma J."/>
        </authorList>
    </citation>
    <scope>NUCLEOTIDE SEQUENCE [LARGE SCALE GENOMIC DNA]</scope>
    <source>
        <strain evidence="15">NBRC 109341</strain>
    </source>
</reference>
<comment type="caution">
    <text evidence="14">The sequence shown here is derived from an EMBL/GenBank/DDBJ whole genome shotgun (WGS) entry which is preliminary data.</text>
</comment>
<dbReference type="PROSITE" id="PS00794">
    <property type="entry name" value="HPPK"/>
    <property type="match status" value="1"/>
</dbReference>